<accession>A0A8X7CIR9</accession>
<protein>
    <submittedName>
        <fullName evidence="1">Uncharacterized protein</fullName>
    </submittedName>
</protein>
<organism evidence="1 2">
    <name type="scientific">Trichonephila inaurata madagascariensis</name>
    <dbReference type="NCBI Taxonomy" id="2747483"/>
    <lineage>
        <taxon>Eukaryota</taxon>
        <taxon>Metazoa</taxon>
        <taxon>Ecdysozoa</taxon>
        <taxon>Arthropoda</taxon>
        <taxon>Chelicerata</taxon>
        <taxon>Arachnida</taxon>
        <taxon>Araneae</taxon>
        <taxon>Araneomorphae</taxon>
        <taxon>Entelegynae</taxon>
        <taxon>Araneoidea</taxon>
        <taxon>Nephilidae</taxon>
        <taxon>Trichonephila</taxon>
        <taxon>Trichonephila inaurata</taxon>
    </lineage>
</organism>
<sequence>MRSWQMFSRNSSLCPQSITVPSKDYVMTTMRENNKFKQPLSDIYTDTENAFSYWPNKASIGDFSIMLLASENSALSDVTENEAPPRIH</sequence>
<comment type="caution">
    <text evidence="1">The sequence shown here is derived from an EMBL/GenBank/DDBJ whole genome shotgun (WGS) entry which is preliminary data.</text>
</comment>
<dbReference type="Proteomes" id="UP000886998">
    <property type="component" value="Unassembled WGS sequence"/>
</dbReference>
<gene>
    <name evidence="1" type="ORF">TNIN_486641</name>
</gene>
<proteinExistence type="predicted"/>
<name>A0A8X7CIR9_9ARAC</name>
<dbReference type="AlphaFoldDB" id="A0A8X7CIR9"/>
<dbReference type="EMBL" id="BMAV01016387">
    <property type="protein sequence ID" value="GFY67115.1"/>
    <property type="molecule type" value="Genomic_DNA"/>
</dbReference>
<evidence type="ECO:0000313" key="2">
    <source>
        <dbReference type="Proteomes" id="UP000886998"/>
    </source>
</evidence>
<reference evidence="1" key="1">
    <citation type="submission" date="2020-08" db="EMBL/GenBank/DDBJ databases">
        <title>Multicomponent nature underlies the extraordinary mechanical properties of spider dragline silk.</title>
        <authorList>
            <person name="Kono N."/>
            <person name="Nakamura H."/>
            <person name="Mori M."/>
            <person name="Yoshida Y."/>
            <person name="Ohtoshi R."/>
            <person name="Malay A.D."/>
            <person name="Moran D.A.P."/>
            <person name="Tomita M."/>
            <person name="Numata K."/>
            <person name="Arakawa K."/>
        </authorList>
    </citation>
    <scope>NUCLEOTIDE SEQUENCE</scope>
</reference>
<evidence type="ECO:0000313" key="1">
    <source>
        <dbReference type="EMBL" id="GFY67115.1"/>
    </source>
</evidence>
<keyword evidence="2" id="KW-1185">Reference proteome</keyword>